<dbReference type="PaxDb" id="39947-A0A0N7KFD1"/>
<gene>
    <name evidence="2" type="ordered locus">Os02g0514326</name>
    <name evidence="2" type="ORF">OSNPB_020514326</name>
</gene>
<proteinExistence type="predicted"/>
<reference evidence="2 3" key="2">
    <citation type="journal article" date="2013" name="Plant Cell Physiol.">
        <title>Rice Annotation Project Database (RAP-DB): an integrative and interactive database for rice genomics.</title>
        <authorList>
            <person name="Sakai H."/>
            <person name="Lee S.S."/>
            <person name="Tanaka T."/>
            <person name="Numa H."/>
            <person name="Kim J."/>
            <person name="Kawahara Y."/>
            <person name="Wakimoto H."/>
            <person name="Yang C.C."/>
            <person name="Iwamoto M."/>
            <person name="Abe T."/>
            <person name="Yamada Y."/>
            <person name="Muto A."/>
            <person name="Inokuchi H."/>
            <person name="Ikemura T."/>
            <person name="Matsumoto T."/>
            <person name="Sasaki T."/>
            <person name="Itoh T."/>
        </authorList>
    </citation>
    <scope>NUCLEOTIDE SEQUENCE [LARGE SCALE GENOMIC DNA]</scope>
    <source>
        <strain evidence="3">cv. Nipponbare</strain>
    </source>
</reference>
<reference evidence="2 3" key="3">
    <citation type="journal article" date="2013" name="Rice">
        <title>Improvement of the Oryza sativa Nipponbare reference genome using next generation sequence and optical map data.</title>
        <authorList>
            <person name="Kawahara Y."/>
            <person name="de la Bastide M."/>
            <person name="Hamilton J.P."/>
            <person name="Kanamori H."/>
            <person name="McCombie W.R."/>
            <person name="Ouyang S."/>
            <person name="Schwartz D.C."/>
            <person name="Tanaka T."/>
            <person name="Wu J."/>
            <person name="Zhou S."/>
            <person name="Childs K.L."/>
            <person name="Davidson R.M."/>
            <person name="Lin H."/>
            <person name="Quesada-Ocampo L."/>
            <person name="Vaillancourt B."/>
            <person name="Sakai H."/>
            <person name="Lee S.S."/>
            <person name="Kim J."/>
            <person name="Numa H."/>
            <person name="Itoh T."/>
            <person name="Buell C.R."/>
            <person name="Matsumoto T."/>
        </authorList>
    </citation>
    <scope>NUCLEOTIDE SEQUENCE [LARGE SCALE GENOMIC DNA]</scope>
    <source>
        <strain evidence="3">cv. Nipponbare</strain>
    </source>
</reference>
<keyword evidence="3" id="KW-1185">Reference proteome</keyword>
<dbReference type="Proteomes" id="UP000059680">
    <property type="component" value="Chromosome 2"/>
</dbReference>
<sequence length="83" mass="9071">MSIDSYFPRRRARTGGRVGLTCDTANRNSSSPRRVATPLALLFRPRAAASARYATRRPHSSALHGADASPSRRGSRRPVPSPR</sequence>
<evidence type="ECO:0000313" key="3">
    <source>
        <dbReference type="Proteomes" id="UP000059680"/>
    </source>
</evidence>
<evidence type="ECO:0000256" key="1">
    <source>
        <dbReference type="SAM" id="MobiDB-lite"/>
    </source>
</evidence>
<name>A0A0N7KFD1_ORYSJ</name>
<accession>A0A0N7KFD1</accession>
<dbReference type="AlphaFoldDB" id="A0A0N7KFD1"/>
<feature type="region of interest" description="Disordered" evidence="1">
    <location>
        <begin position="48"/>
        <end position="83"/>
    </location>
</feature>
<organism evidence="2 3">
    <name type="scientific">Oryza sativa subsp. japonica</name>
    <name type="common">Rice</name>
    <dbReference type="NCBI Taxonomy" id="39947"/>
    <lineage>
        <taxon>Eukaryota</taxon>
        <taxon>Viridiplantae</taxon>
        <taxon>Streptophyta</taxon>
        <taxon>Embryophyta</taxon>
        <taxon>Tracheophyta</taxon>
        <taxon>Spermatophyta</taxon>
        <taxon>Magnoliopsida</taxon>
        <taxon>Liliopsida</taxon>
        <taxon>Poales</taxon>
        <taxon>Poaceae</taxon>
        <taxon>BOP clade</taxon>
        <taxon>Oryzoideae</taxon>
        <taxon>Oryzeae</taxon>
        <taxon>Oryzinae</taxon>
        <taxon>Oryza</taxon>
        <taxon>Oryza sativa</taxon>
    </lineage>
</organism>
<dbReference type="Gramene" id="Os02t0514326-00">
    <property type="protein sequence ID" value="Os02t0514326-00"/>
    <property type="gene ID" value="Os02g0514326"/>
</dbReference>
<feature type="compositionally biased region" description="Polar residues" evidence="1">
    <location>
        <begin position="23"/>
        <end position="32"/>
    </location>
</feature>
<feature type="region of interest" description="Disordered" evidence="1">
    <location>
        <begin position="1"/>
        <end position="34"/>
    </location>
</feature>
<protein>
    <submittedName>
        <fullName evidence="2">Os02g0514326 protein</fullName>
    </submittedName>
</protein>
<reference evidence="3" key="1">
    <citation type="journal article" date="2005" name="Nature">
        <title>The map-based sequence of the rice genome.</title>
        <authorList>
            <consortium name="International rice genome sequencing project (IRGSP)"/>
            <person name="Matsumoto T."/>
            <person name="Wu J."/>
            <person name="Kanamori H."/>
            <person name="Katayose Y."/>
            <person name="Fujisawa M."/>
            <person name="Namiki N."/>
            <person name="Mizuno H."/>
            <person name="Yamamoto K."/>
            <person name="Antonio B.A."/>
            <person name="Baba T."/>
            <person name="Sakata K."/>
            <person name="Nagamura Y."/>
            <person name="Aoki H."/>
            <person name="Arikawa K."/>
            <person name="Arita K."/>
            <person name="Bito T."/>
            <person name="Chiden Y."/>
            <person name="Fujitsuka N."/>
            <person name="Fukunaka R."/>
            <person name="Hamada M."/>
            <person name="Harada C."/>
            <person name="Hayashi A."/>
            <person name="Hijishita S."/>
            <person name="Honda M."/>
            <person name="Hosokawa S."/>
            <person name="Ichikawa Y."/>
            <person name="Idonuma A."/>
            <person name="Iijima M."/>
            <person name="Ikeda M."/>
            <person name="Ikeno M."/>
            <person name="Ito K."/>
            <person name="Ito S."/>
            <person name="Ito T."/>
            <person name="Ito Y."/>
            <person name="Ito Y."/>
            <person name="Iwabuchi A."/>
            <person name="Kamiya K."/>
            <person name="Karasawa W."/>
            <person name="Kurita K."/>
            <person name="Katagiri S."/>
            <person name="Kikuta A."/>
            <person name="Kobayashi H."/>
            <person name="Kobayashi N."/>
            <person name="Machita K."/>
            <person name="Maehara T."/>
            <person name="Masukawa M."/>
            <person name="Mizubayashi T."/>
            <person name="Mukai Y."/>
            <person name="Nagasaki H."/>
            <person name="Nagata Y."/>
            <person name="Naito S."/>
            <person name="Nakashima M."/>
            <person name="Nakama Y."/>
            <person name="Nakamichi Y."/>
            <person name="Nakamura M."/>
            <person name="Meguro A."/>
            <person name="Negishi M."/>
            <person name="Ohta I."/>
            <person name="Ohta T."/>
            <person name="Okamoto M."/>
            <person name="Ono N."/>
            <person name="Saji S."/>
            <person name="Sakaguchi M."/>
            <person name="Sakai K."/>
            <person name="Shibata M."/>
            <person name="Shimokawa T."/>
            <person name="Song J."/>
            <person name="Takazaki Y."/>
            <person name="Terasawa K."/>
            <person name="Tsugane M."/>
            <person name="Tsuji K."/>
            <person name="Ueda S."/>
            <person name="Waki K."/>
            <person name="Yamagata H."/>
            <person name="Yamamoto M."/>
            <person name="Yamamoto S."/>
            <person name="Yamane H."/>
            <person name="Yoshiki S."/>
            <person name="Yoshihara R."/>
            <person name="Yukawa K."/>
            <person name="Zhong H."/>
            <person name="Yano M."/>
            <person name="Yuan Q."/>
            <person name="Ouyang S."/>
            <person name="Liu J."/>
            <person name="Jones K.M."/>
            <person name="Gansberger K."/>
            <person name="Moffat K."/>
            <person name="Hill J."/>
            <person name="Bera J."/>
            <person name="Fadrosh D."/>
            <person name="Jin S."/>
            <person name="Johri S."/>
            <person name="Kim M."/>
            <person name="Overton L."/>
            <person name="Reardon M."/>
            <person name="Tsitrin T."/>
            <person name="Vuong H."/>
            <person name="Weaver B."/>
            <person name="Ciecko A."/>
            <person name="Tallon L."/>
            <person name="Jackson J."/>
            <person name="Pai G."/>
            <person name="Aken S.V."/>
            <person name="Utterback T."/>
            <person name="Reidmuller S."/>
            <person name="Feldblyum T."/>
            <person name="Hsiao J."/>
            <person name="Zismann V."/>
            <person name="Iobst S."/>
            <person name="de Vazeille A.R."/>
            <person name="Buell C.R."/>
            <person name="Ying K."/>
            <person name="Li Y."/>
            <person name="Lu T."/>
            <person name="Huang Y."/>
            <person name="Zhao Q."/>
            <person name="Feng Q."/>
            <person name="Zhang L."/>
            <person name="Zhu J."/>
            <person name="Weng Q."/>
            <person name="Mu J."/>
            <person name="Lu Y."/>
            <person name="Fan D."/>
            <person name="Liu Y."/>
            <person name="Guan J."/>
            <person name="Zhang Y."/>
            <person name="Yu S."/>
            <person name="Liu X."/>
            <person name="Zhang Y."/>
            <person name="Hong G."/>
            <person name="Han B."/>
            <person name="Choisne N."/>
            <person name="Demange N."/>
            <person name="Orjeda G."/>
            <person name="Samain S."/>
            <person name="Cattolico L."/>
            <person name="Pelletier E."/>
            <person name="Couloux A."/>
            <person name="Segurens B."/>
            <person name="Wincker P."/>
            <person name="D'Hont A."/>
            <person name="Scarpelli C."/>
            <person name="Weissenbach J."/>
            <person name="Salanoubat M."/>
            <person name="Quetier F."/>
            <person name="Yu Y."/>
            <person name="Kim H.R."/>
            <person name="Rambo T."/>
            <person name="Currie J."/>
            <person name="Collura K."/>
            <person name="Luo M."/>
            <person name="Yang T."/>
            <person name="Ammiraju J.S.S."/>
            <person name="Engler F."/>
            <person name="Soderlund C."/>
            <person name="Wing R.A."/>
            <person name="Palmer L.E."/>
            <person name="de la Bastide M."/>
            <person name="Spiegel L."/>
            <person name="Nascimento L."/>
            <person name="Zutavern T."/>
            <person name="O'Shaughnessy A."/>
            <person name="Dike S."/>
            <person name="Dedhia N."/>
            <person name="Preston R."/>
            <person name="Balija V."/>
            <person name="McCombie W.R."/>
            <person name="Chow T."/>
            <person name="Chen H."/>
            <person name="Chung M."/>
            <person name="Chen C."/>
            <person name="Shaw J."/>
            <person name="Wu H."/>
            <person name="Hsiao K."/>
            <person name="Chao Y."/>
            <person name="Chu M."/>
            <person name="Cheng C."/>
            <person name="Hour A."/>
            <person name="Lee P."/>
            <person name="Lin S."/>
            <person name="Lin Y."/>
            <person name="Liou J."/>
            <person name="Liu S."/>
            <person name="Hsing Y."/>
            <person name="Raghuvanshi S."/>
            <person name="Mohanty A."/>
            <person name="Bharti A.K."/>
            <person name="Gaur A."/>
            <person name="Gupta V."/>
            <person name="Kumar D."/>
            <person name="Ravi V."/>
            <person name="Vij S."/>
            <person name="Kapur A."/>
            <person name="Khurana P."/>
            <person name="Khurana P."/>
            <person name="Khurana J.P."/>
            <person name="Tyagi A.K."/>
            <person name="Gaikwad K."/>
            <person name="Singh A."/>
            <person name="Dalal V."/>
            <person name="Srivastava S."/>
            <person name="Dixit A."/>
            <person name="Pal A.K."/>
            <person name="Ghazi I.A."/>
            <person name="Yadav M."/>
            <person name="Pandit A."/>
            <person name="Bhargava A."/>
            <person name="Sureshbabu K."/>
            <person name="Batra K."/>
            <person name="Sharma T.R."/>
            <person name="Mohapatra T."/>
            <person name="Singh N.K."/>
            <person name="Messing J."/>
            <person name="Nelson A.B."/>
            <person name="Fuks G."/>
            <person name="Kavchok S."/>
            <person name="Keizer G."/>
            <person name="Linton E."/>
            <person name="Llaca V."/>
            <person name="Song R."/>
            <person name="Tanyolac B."/>
            <person name="Young S."/>
            <person name="Ho-Il K."/>
            <person name="Hahn J.H."/>
            <person name="Sangsakoo G."/>
            <person name="Vanavichit A."/>
            <person name="de Mattos Luiz.A.T."/>
            <person name="Zimmer P.D."/>
            <person name="Malone G."/>
            <person name="Dellagostin O."/>
            <person name="de Oliveira A.C."/>
            <person name="Bevan M."/>
            <person name="Bancroft I."/>
            <person name="Minx P."/>
            <person name="Cordum H."/>
            <person name="Wilson R."/>
            <person name="Cheng Z."/>
            <person name="Jin W."/>
            <person name="Jiang J."/>
            <person name="Leong S.A."/>
            <person name="Iwama H."/>
            <person name="Gojobori T."/>
            <person name="Itoh T."/>
            <person name="Niimura Y."/>
            <person name="Fujii Y."/>
            <person name="Habara T."/>
            <person name="Sakai H."/>
            <person name="Sato Y."/>
            <person name="Wilson G."/>
            <person name="Kumar K."/>
            <person name="McCouch S."/>
            <person name="Juretic N."/>
            <person name="Hoen D."/>
            <person name="Wright S."/>
            <person name="Bruskiewich R."/>
            <person name="Bureau T."/>
            <person name="Miyao A."/>
            <person name="Hirochika H."/>
            <person name="Nishikawa T."/>
            <person name="Kadowaki K."/>
            <person name="Sugiura M."/>
            <person name="Burr B."/>
            <person name="Sasaki T."/>
        </authorList>
    </citation>
    <scope>NUCLEOTIDE SEQUENCE [LARGE SCALE GENOMIC DNA]</scope>
    <source>
        <strain evidence="3">cv. Nipponbare</strain>
    </source>
</reference>
<dbReference type="EMBL" id="AP014958">
    <property type="protein sequence ID" value="BAS78881.1"/>
    <property type="molecule type" value="Genomic_DNA"/>
</dbReference>
<evidence type="ECO:0000313" key="2">
    <source>
        <dbReference type="EMBL" id="BAS78881.1"/>
    </source>
</evidence>
<dbReference type="InParanoid" id="A0A0N7KFD1"/>